<comment type="similarity">
    <text evidence="7">Belongs to the MurCDEF family.</text>
</comment>
<evidence type="ECO:0000259" key="9">
    <source>
        <dbReference type="Pfam" id="PF02875"/>
    </source>
</evidence>
<dbReference type="GO" id="GO:0005737">
    <property type="term" value="C:cytoplasm"/>
    <property type="evidence" value="ECO:0007669"/>
    <property type="project" value="UniProtKB-SubCell"/>
</dbReference>
<dbReference type="GO" id="GO:0051301">
    <property type="term" value="P:cell division"/>
    <property type="evidence" value="ECO:0007669"/>
    <property type="project" value="UniProtKB-KW"/>
</dbReference>
<dbReference type="InterPro" id="IPR013221">
    <property type="entry name" value="Mur_ligase_cen"/>
</dbReference>
<keyword evidence="7 8" id="KW-0131">Cell cycle</keyword>
<dbReference type="Pfam" id="PF21799">
    <property type="entry name" value="MurD-like_N"/>
    <property type="match status" value="1"/>
</dbReference>
<evidence type="ECO:0000256" key="3">
    <source>
        <dbReference type="ARBA" id="ARBA00022490"/>
    </source>
</evidence>
<evidence type="ECO:0000256" key="2">
    <source>
        <dbReference type="ARBA" id="ARBA00004752"/>
    </source>
</evidence>
<evidence type="ECO:0000313" key="12">
    <source>
        <dbReference type="Proteomes" id="UP000006251"/>
    </source>
</evidence>
<dbReference type="OrthoDB" id="9809796at2"/>
<dbReference type="Gene3D" id="3.40.1190.10">
    <property type="entry name" value="Mur-like, catalytic domain"/>
    <property type="match status" value="1"/>
</dbReference>
<comment type="pathway">
    <text evidence="2 7 8">Cell wall biogenesis; peptidoglycan biosynthesis.</text>
</comment>
<keyword evidence="7 8" id="KW-0573">Peptidoglycan synthesis</keyword>
<dbReference type="SUPFAM" id="SSF53244">
    <property type="entry name" value="MurD-like peptide ligases, peptide-binding domain"/>
    <property type="match status" value="1"/>
</dbReference>
<dbReference type="HAMAP" id="MF_00639">
    <property type="entry name" value="MurD"/>
    <property type="match status" value="1"/>
</dbReference>
<dbReference type="SUPFAM" id="SSF51984">
    <property type="entry name" value="MurCD N-terminal domain"/>
    <property type="match status" value="1"/>
</dbReference>
<evidence type="ECO:0000313" key="11">
    <source>
        <dbReference type="EMBL" id="GAC30870.1"/>
    </source>
</evidence>
<evidence type="ECO:0000256" key="8">
    <source>
        <dbReference type="RuleBase" id="RU003664"/>
    </source>
</evidence>
<evidence type="ECO:0000256" key="7">
    <source>
        <dbReference type="HAMAP-Rule" id="MF_00639"/>
    </source>
</evidence>
<keyword evidence="3 7" id="KW-0963">Cytoplasm</keyword>
<feature type="domain" description="Mur ligase central" evidence="10">
    <location>
        <begin position="110"/>
        <end position="318"/>
    </location>
</feature>
<dbReference type="GO" id="GO:0008764">
    <property type="term" value="F:UDP-N-acetylmuramoylalanine-D-glutamate ligase activity"/>
    <property type="evidence" value="ECO:0007669"/>
    <property type="project" value="UniProtKB-UniRule"/>
</dbReference>
<dbReference type="Gene3D" id="3.90.190.20">
    <property type="entry name" value="Mur ligase, C-terminal domain"/>
    <property type="match status" value="1"/>
</dbReference>
<name>K7A5Y7_9ALTE</name>
<dbReference type="InterPro" id="IPR004101">
    <property type="entry name" value="Mur_ligase_C"/>
</dbReference>
<dbReference type="Proteomes" id="UP000006251">
    <property type="component" value="Unassembled WGS sequence"/>
</dbReference>
<evidence type="ECO:0000259" key="10">
    <source>
        <dbReference type="Pfam" id="PF08245"/>
    </source>
</evidence>
<keyword evidence="7 8" id="KW-0133">Cell shape</keyword>
<keyword evidence="12" id="KW-1185">Reference proteome</keyword>
<evidence type="ECO:0000256" key="6">
    <source>
        <dbReference type="ARBA" id="ARBA00022840"/>
    </source>
</evidence>
<dbReference type="GO" id="GO:0008360">
    <property type="term" value="P:regulation of cell shape"/>
    <property type="evidence" value="ECO:0007669"/>
    <property type="project" value="UniProtKB-KW"/>
</dbReference>
<comment type="subcellular location">
    <subcellularLocation>
        <location evidence="1 7 8">Cytoplasm</location>
    </subcellularLocation>
</comment>
<accession>K7A5Y7</accession>
<evidence type="ECO:0000256" key="5">
    <source>
        <dbReference type="ARBA" id="ARBA00022741"/>
    </source>
</evidence>
<protein>
    <recommendedName>
        <fullName evidence="7 8">UDP-N-acetylmuramoylalanine--D-glutamate ligase</fullName>
        <ecNumber evidence="7 8">6.3.2.9</ecNumber>
    </recommendedName>
    <alternativeName>
        <fullName evidence="7">D-glutamic acid-adding enzyme</fullName>
    </alternativeName>
    <alternativeName>
        <fullName evidence="7">UDP-N-acetylmuramoyl-L-alanyl-D-glutamate synthetase</fullName>
    </alternativeName>
</protein>
<feature type="binding site" evidence="7">
    <location>
        <begin position="112"/>
        <end position="118"/>
    </location>
    <ligand>
        <name>ATP</name>
        <dbReference type="ChEBI" id="CHEBI:30616"/>
    </ligand>
</feature>
<gene>
    <name evidence="7 11" type="primary">murD</name>
    <name evidence="11" type="ORF">GPAL_4031</name>
</gene>
<dbReference type="PANTHER" id="PTHR43692">
    <property type="entry name" value="UDP-N-ACETYLMURAMOYLALANINE--D-GLUTAMATE LIGASE"/>
    <property type="match status" value="1"/>
</dbReference>
<dbReference type="Pfam" id="PF02875">
    <property type="entry name" value="Mur_ligase_C"/>
    <property type="match status" value="1"/>
</dbReference>
<keyword evidence="4 7" id="KW-0436">Ligase</keyword>
<dbReference type="UniPathway" id="UPA00219"/>
<organism evidence="11 12">
    <name type="scientific">Brumicola pallidula DSM 14239 = ACAM 615</name>
    <dbReference type="NCBI Taxonomy" id="1121922"/>
    <lineage>
        <taxon>Bacteria</taxon>
        <taxon>Pseudomonadati</taxon>
        <taxon>Pseudomonadota</taxon>
        <taxon>Gammaproteobacteria</taxon>
        <taxon>Alteromonadales</taxon>
        <taxon>Alteromonadaceae</taxon>
        <taxon>Brumicola</taxon>
    </lineage>
</organism>
<reference evidence="12" key="1">
    <citation type="journal article" date="2014" name="Environ. Microbiol.">
        <title>Comparative genomics of the marine bacterial genus Glaciecola reveals the high degree of genomic diversity and genomic characteristic for cold adaptation.</title>
        <authorList>
            <person name="Qin Q.L."/>
            <person name="Xie B.B."/>
            <person name="Yu Y."/>
            <person name="Shu Y.L."/>
            <person name="Rong J.C."/>
            <person name="Zhang Y.J."/>
            <person name="Zhao D.L."/>
            <person name="Chen X.L."/>
            <person name="Zhang X.Y."/>
            <person name="Chen B."/>
            <person name="Zhou B.C."/>
            <person name="Zhang Y.Z."/>
        </authorList>
    </citation>
    <scope>NUCLEOTIDE SEQUENCE [LARGE SCALE GENOMIC DNA]</scope>
    <source>
        <strain evidence="12">ACAM 615</strain>
    </source>
</reference>
<dbReference type="EMBL" id="BAEQ01000067">
    <property type="protein sequence ID" value="GAC30870.1"/>
    <property type="molecule type" value="Genomic_DNA"/>
</dbReference>
<keyword evidence="7 8" id="KW-0132">Cell division</keyword>
<evidence type="ECO:0000256" key="1">
    <source>
        <dbReference type="ARBA" id="ARBA00004496"/>
    </source>
</evidence>
<comment type="catalytic activity">
    <reaction evidence="7 8">
        <text>UDP-N-acetyl-alpha-D-muramoyl-L-alanine + D-glutamate + ATP = UDP-N-acetyl-alpha-D-muramoyl-L-alanyl-D-glutamate + ADP + phosphate + H(+)</text>
        <dbReference type="Rhea" id="RHEA:16429"/>
        <dbReference type="ChEBI" id="CHEBI:15378"/>
        <dbReference type="ChEBI" id="CHEBI:29986"/>
        <dbReference type="ChEBI" id="CHEBI:30616"/>
        <dbReference type="ChEBI" id="CHEBI:43474"/>
        <dbReference type="ChEBI" id="CHEBI:83898"/>
        <dbReference type="ChEBI" id="CHEBI:83900"/>
        <dbReference type="ChEBI" id="CHEBI:456216"/>
        <dbReference type="EC" id="6.3.2.9"/>
    </reaction>
</comment>
<dbReference type="Pfam" id="PF08245">
    <property type="entry name" value="Mur_ligase_M"/>
    <property type="match status" value="1"/>
</dbReference>
<proteinExistence type="inferred from homology"/>
<dbReference type="AlphaFoldDB" id="K7A5Y7"/>
<dbReference type="Gene3D" id="3.40.50.720">
    <property type="entry name" value="NAD(P)-binding Rossmann-like Domain"/>
    <property type="match status" value="1"/>
</dbReference>
<feature type="domain" description="Mur ligase C-terminal" evidence="9">
    <location>
        <begin position="352"/>
        <end position="465"/>
    </location>
</feature>
<dbReference type="GO" id="GO:0009252">
    <property type="term" value="P:peptidoglycan biosynthetic process"/>
    <property type="evidence" value="ECO:0007669"/>
    <property type="project" value="UniProtKB-UniRule"/>
</dbReference>
<comment type="caution">
    <text evidence="11">The sequence shown here is derived from an EMBL/GenBank/DDBJ whole genome shotgun (WGS) entry which is preliminary data.</text>
</comment>
<dbReference type="EC" id="6.3.2.9" evidence="7 8"/>
<dbReference type="PANTHER" id="PTHR43692:SF1">
    <property type="entry name" value="UDP-N-ACETYLMURAMOYLALANINE--D-GLUTAMATE LIGASE"/>
    <property type="match status" value="1"/>
</dbReference>
<dbReference type="InterPro" id="IPR036615">
    <property type="entry name" value="Mur_ligase_C_dom_sf"/>
</dbReference>
<dbReference type="SUPFAM" id="SSF53623">
    <property type="entry name" value="MurD-like peptide ligases, catalytic domain"/>
    <property type="match status" value="1"/>
</dbReference>
<dbReference type="InterPro" id="IPR005762">
    <property type="entry name" value="MurD"/>
</dbReference>
<dbReference type="NCBIfam" id="TIGR01087">
    <property type="entry name" value="murD"/>
    <property type="match status" value="1"/>
</dbReference>
<sequence>MNRDLANQSIAVIGYGITGRACVRFLLSQQATVCVFDRDVNIQETVKSDTNVKAAVFEPDMSLSSFSIVVVSPGVSPHLPCFATYREQGGVLIGDIELFAWFNKTPLIGITGSNGKTTVTDMLGKVLNSAGLHVELAGNYGKCAVDLLLEQAHTATPAMDIVVLELSSYQLEMTESLQLEFATILNITEDHLDRHGSFEAYKAAKQRIFNMAKNIVVCRDEVFSYPLAMELNEVGITNMSTRICAEVGLLNSLTGYSVGEILVSDSLSNSSIDSRSSHLAQSIAEPCIQFNGSALVALSDLHLKGSHNYINIMIVLAICDQLSLDRQLTIKAICDYKGLPHRFETIRVSTLEVAGKASTITWINDSKSTNVGACQAALACFTKSDDYLVLIAGGDAKGVDLSPLKKIIDSQVNQLIVLGKDAHKFIELIPNAIHVRNLQEAVATSLSLIQKADRANAVVLLSPACASLDMFVNYQDRGNMFASAVNEQVA</sequence>
<evidence type="ECO:0000256" key="4">
    <source>
        <dbReference type="ARBA" id="ARBA00022598"/>
    </source>
</evidence>
<keyword evidence="6 7" id="KW-0067">ATP-binding</keyword>
<keyword evidence="7 8" id="KW-0961">Cell wall biogenesis/degradation</keyword>
<dbReference type="GO" id="GO:0071555">
    <property type="term" value="P:cell wall organization"/>
    <property type="evidence" value="ECO:0007669"/>
    <property type="project" value="UniProtKB-KW"/>
</dbReference>
<dbReference type="RefSeq" id="WP_006015610.1">
    <property type="nucleotide sequence ID" value="NZ_BAEQ01000067.1"/>
</dbReference>
<dbReference type="InterPro" id="IPR036565">
    <property type="entry name" value="Mur-like_cat_sf"/>
</dbReference>
<keyword evidence="5 7" id="KW-0547">Nucleotide-binding</keyword>
<dbReference type="GO" id="GO:0005524">
    <property type="term" value="F:ATP binding"/>
    <property type="evidence" value="ECO:0007669"/>
    <property type="project" value="UniProtKB-UniRule"/>
</dbReference>
<dbReference type="STRING" id="1121922.GCA_000428905_00276"/>
<comment type="function">
    <text evidence="7 8">Cell wall formation. Catalyzes the addition of glutamate to the nucleotide precursor UDP-N-acetylmuramoyl-L-alanine (UMA).</text>
</comment>